<dbReference type="InterPro" id="IPR010982">
    <property type="entry name" value="Lambda_DNA-bd_dom_sf"/>
</dbReference>
<dbReference type="Pfam" id="PF01381">
    <property type="entry name" value="HTH_3"/>
    <property type="match status" value="1"/>
</dbReference>
<dbReference type="Gene3D" id="1.10.260.40">
    <property type="entry name" value="lambda repressor-like DNA-binding domains"/>
    <property type="match status" value="1"/>
</dbReference>
<dbReference type="EMBL" id="BAAARK010000029">
    <property type="protein sequence ID" value="GAA2682321.1"/>
    <property type="molecule type" value="Genomic_DNA"/>
</dbReference>
<dbReference type="PANTHER" id="PTHR46797">
    <property type="entry name" value="HTH-TYPE TRANSCRIPTIONAL REGULATOR"/>
    <property type="match status" value="1"/>
</dbReference>
<evidence type="ECO:0000313" key="4">
    <source>
        <dbReference type="EMBL" id="GAA2682321.1"/>
    </source>
</evidence>
<accession>A0ABN3SPJ0</accession>
<dbReference type="CDD" id="cd00093">
    <property type="entry name" value="HTH_XRE"/>
    <property type="match status" value="1"/>
</dbReference>
<protein>
    <submittedName>
        <fullName evidence="4">XRE family transcriptional regulator</fullName>
    </submittedName>
</protein>
<name>A0ABN3SPJ0_9ACTN</name>
<dbReference type="Pfam" id="PF07883">
    <property type="entry name" value="Cupin_2"/>
    <property type="match status" value="1"/>
</dbReference>
<dbReference type="PANTHER" id="PTHR46797:SF1">
    <property type="entry name" value="METHYLPHOSPHONATE SYNTHASE"/>
    <property type="match status" value="1"/>
</dbReference>
<sequence length="234" mass="25001">MSASETAGHCEGPMESIRERLAANLRRVRTHRGWSISELSRRSKIGKATLSQVESGTGNPTIETVFSLSRVLEVPISDLLDAAPARALTVVRAEEVEALSGAGVDLRPLRRIESGDAVFEVYDQRVRAGRRQDSLGHVGTEHTIVQAGRLGVRVDGREVELGPGDYVGFDATLPHSYTAVEGAVRSVLLLQYRADQRLHLSDPVTGGRNAAAAGQEAPPDPDGGAPTGRDPEPV</sequence>
<evidence type="ECO:0000313" key="5">
    <source>
        <dbReference type="Proteomes" id="UP001500994"/>
    </source>
</evidence>
<proteinExistence type="predicted"/>
<feature type="region of interest" description="Disordered" evidence="2">
    <location>
        <begin position="201"/>
        <end position="234"/>
    </location>
</feature>
<dbReference type="InterPro" id="IPR011051">
    <property type="entry name" value="RmlC_Cupin_sf"/>
</dbReference>
<organism evidence="4 5">
    <name type="scientific">Streptomyces lunalinharesii</name>
    <dbReference type="NCBI Taxonomy" id="333384"/>
    <lineage>
        <taxon>Bacteria</taxon>
        <taxon>Bacillati</taxon>
        <taxon>Actinomycetota</taxon>
        <taxon>Actinomycetes</taxon>
        <taxon>Kitasatosporales</taxon>
        <taxon>Streptomycetaceae</taxon>
        <taxon>Streptomyces</taxon>
    </lineage>
</organism>
<dbReference type="RefSeq" id="WP_344582408.1">
    <property type="nucleotide sequence ID" value="NZ_BAAARK010000029.1"/>
</dbReference>
<dbReference type="Gene3D" id="2.60.120.10">
    <property type="entry name" value="Jelly Rolls"/>
    <property type="match status" value="1"/>
</dbReference>
<keyword evidence="5" id="KW-1185">Reference proteome</keyword>
<dbReference type="SMART" id="SM00530">
    <property type="entry name" value="HTH_XRE"/>
    <property type="match status" value="1"/>
</dbReference>
<keyword evidence="1" id="KW-0238">DNA-binding</keyword>
<gene>
    <name evidence="4" type="ORF">GCM10009864_63820</name>
</gene>
<dbReference type="SUPFAM" id="SSF47413">
    <property type="entry name" value="lambda repressor-like DNA-binding domains"/>
    <property type="match status" value="1"/>
</dbReference>
<dbReference type="InterPro" id="IPR013096">
    <property type="entry name" value="Cupin_2"/>
</dbReference>
<evidence type="ECO:0000259" key="3">
    <source>
        <dbReference type="PROSITE" id="PS50943"/>
    </source>
</evidence>
<dbReference type="InterPro" id="IPR001387">
    <property type="entry name" value="Cro/C1-type_HTH"/>
</dbReference>
<dbReference type="PROSITE" id="PS50943">
    <property type="entry name" value="HTH_CROC1"/>
    <property type="match status" value="1"/>
</dbReference>
<dbReference type="CDD" id="cd02209">
    <property type="entry name" value="cupin_XRE_C"/>
    <property type="match status" value="1"/>
</dbReference>
<dbReference type="SUPFAM" id="SSF51182">
    <property type="entry name" value="RmlC-like cupins"/>
    <property type="match status" value="1"/>
</dbReference>
<feature type="domain" description="HTH cro/C1-type" evidence="3">
    <location>
        <begin position="25"/>
        <end position="79"/>
    </location>
</feature>
<reference evidence="4 5" key="1">
    <citation type="journal article" date="2019" name="Int. J. Syst. Evol. Microbiol.">
        <title>The Global Catalogue of Microorganisms (GCM) 10K type strain sequencing project: providing services to taxonomists for standard genome sequencing and annotation.</title>
        <authorList>
            <consortium name="The Broad Institute Genomics Platform"/>
            <consortium name="The Broad Institute Genome Sequencing Center for Infectious Disease"/>
            <person name="Wu L."/>
            <person name="Ma J."/>
        </authorList>
    </citation>
    <scope>NUCLEOTIDE SEQUENCE [LARGE SCALE GENOMIC DNA]</scope>
    <source>
        <strain evidence="4 5">JCM 16374</strain>
    </source>
</reference>
<evidence type="ECO:0000256" key="1">
    <source>
        <dbReference type="ARBA" id="ARBA00023125"/>
    </source>
</evidence>
<feature type="compositionally biased region" description="Low complexity" evidence="2">
    <location>
        <begin position="206"/>
        <end position="228"/>
    </location>
</feature>
<dbReference type="Proteomes" id="UP001500994">
    <property type="component" value="Unassembled WGS sequence"/>
</dbReference>
<dbReference type="InterPro" id="IPR014710">
    <property type="entry name" value="RmlC-like_jellyroll"/>
</dbReference>
<dbReference type="InterPro" id="IPR050807">
    <property type="entry name" value="TransReg_Diox_bact_type"/>
</dbReference>
<evidence type="ECO:0000256" key="2">
    <source>
        <dbReference type="SAM" id="MobiDB-lite"/>
    </source>
</evidence>
<comment type="caution">
    <text evidence="4">The sequence shown here is derived from an EMBL/GenBank/DDBJ whole genome shotgun (WGS) entry which is preliminary data.</text>
</comment>